<dbReference type="NCBIfam" id="TIGR00745">
    <property type="entry name" value="apbA_panE"/>
    <property type="match status" value="1"/>
</dbReference>
<dbReference type="Gene3D" id="1.10.1040.10">
    <property type="entry name" value="N-(1-d-carboxylethyl)-l-norvaline Dehydrogenase, domain 2"/>
    <property type="match status" value="1"/>
</dbReference>
<comment type="function">
    <text evidence="10">Catalyzes the NADPH-dependent reduction of ketopantoate into pantoic acid.</text>
</comment>
<dbReference type="InterPro" id="IPR008927">
    <property type="entry name" value="6-PGluconate_DH-like_C_sf"/>
</dbReference>
<evidence type="ECO:0000256" key="7">
    <source>
        <dbReference type="ARBA" id="ARBA00023002"/>
    </source>
</evidence>
<comment type="catalytic activity">
    <reaction evidence="9 10">
        <text>(R)-pantoate + NADP(+) = 2-dehydropantoate + NADPH + H(+)</text>
        <dbReference type="Rhea" id="RHEA:16233"/>
        <dbReference type="ChEBI" id="CHEBI:11561"/>
        <dbReference type="ChEBI" id="CHEBI:15378"/>
        <dbReference type="ChEBI" id="CHEBI:15980"/>
        <dbReference type="ChEBI" id="CHEBI:57783"/>
        <dbReference type="ChEBI" id="CHEBI:58349"/>
        <dbReference type="EC" id="1.1.1.169"/>
    </reaction>
</comment>
<dbReference type="PANTHER" id="PTHR43765">
    <property type="entry name" value="2-DEHYDROPANTOATE 2-REDUCTASE-RELATED"/>
    <property type="match status" value="1"/>
</dbReference>
<dbReference type="GO" id="GO:0005737">
    <property type="term" value="C:cytoplasm"/>
    <property type="evidence" value="ECO:0007669"/>
    <property type="project" value="TreeGrafter"/>
</dbReference>
<keyword evidence="5 10" id="KW-0566">Pantothenate biosynthesis</keyword>
<dbReference type="SUPFAM" id="SSF48179">
    <property type="entry name" value="6-phosphogluconate dehydrogenase C-terminal domain-like"/>
    <property type="match status" value="1"/>
</dbReference>
<dbReference type="Pfam" id="PF02558">
    <property type="entry name" value="ApbA"/>
    <property type="match status" value="1"/>
</dbReference>
<dbReference type="Gene3D" id="3.40.50.720">
    <property type="entry name" value="NAD(P)-binding Rossmann-like Domain"/>
    <property type="match status" value="1"/>
</dbReference>
<feature type="domain" description="Ketopantoate reductase N-terminal" evidence="11">
    <location>
        <begin position="12"/>
        <end position="156"/>
    </location>
</feature>
<evidence type="ECO:0000256" key="3">
    <source>
        <dbReference type="ARBA" id="ARBA00013014"/>
    </source>
</evidence>
<dbReference type="InterPro" id="IPR050838">
    <property type="entry name" value="Ketopantoate_reductase"/>
</dbReference>
<dbReference type="InterPro" id="IPR013752">
    <property type="entry name" value="KPA_reductase"/>
</dbReference>
<evidence type="ECO:0000313" key="14">
    <source>
        <dbReference type="Proteomes" id="UP000029553"/>
    </source>
</evidence>
<dbReference type="InterPro" id="IPR013328">
    <property type="entry name" value="6PGD_dom2"/>
</dbReference>
<dbReference type="Pfam" id="PF08546">
    <property type="entry name" value="ApbA_C"/>
    <property type="match status" value="1"/>
</dbReference>
<evidence type="ECO:0000259" key="11">
    <source>
        <dbReference type="Pfam" id="PF02558"/>
    </source>
</evidence>
<proteinExistence type="inferred from homology"/>
<organism evidence="13 14">
    <name type="scientific">Comamonas testosteroni</name>
    <name type="common">Pseudomonas testosteroni</name>
    <dbReference type="NCBI Taxonomy" id="285"/>
    <lineage>
        <taxon>Bacteria</taxon>
        <taxon>Pseudomonadati</taxon>
        <taxon>Pseudomonadota</taxon>
        <taxon>Betaproteobacteria</taxon>
        <taxon>Burkholderiales</taxon>
        <taxon>Comamonadaceae</taxon>
        <taxon>Comamonas</taxon>
    </lineage>
</organism>
<comment type="caution">
    <text evidence="13">The sequence shown here is derived from an EMBL/GenBank/DDBJ whole genome shotgun (WGS) entry which is preliminary data.</text>
</comment>
<evidence type="ECO:0000259" key="12">
    <source>
        <dbReference type="Pfam" id="PF08546"/>
    </source>
</evidence>
<evidence type="ECO:0000256" key="2">
    <source>
        <dbReference type="ARBA" id="ARBA00007870"/>
    </source>
</evidence>
<keyword evidence="7 10" id="KW-0560">Oxidoreductase</keyword>
<sequence>MHNTQEPQAATVGILGAGAMGTLFGTRLARAGIPVTLVDVNAQLLQAIREHGVHCETDQGPLHADVQALQAHELTQPPARWLIFTKAAHTQAALQSIAHLIGPGTLLLSLQNGIGHIETLHGFADAQQIAVGVTTWPARLLAPGKVSSLGSGKIRFMPRTGQVEAGFRDFCDDLNRAGLHCEIDPEVETAIWEKLAFNAAFNGLCGITRQTVDGLASPLGRSLIREVLDEVVAVAAANGIAVDALRVQATVEDALSHHVGHQPSLLQDLLAGRPTETDSIHGAVVRAGERHGIATPMTSTLHRLISMSQQRTP</sequence>
<dbReference type="FunFam" id="1.10.1040.10:FF:000017">
    <property type="entry name" value="2-dehydropantoate 2-reductase"/>
    <property type="match status" value="1"/>
</dbReference>
<evidence type="ECO:0000256" key="10">
    <source>
        <dbReference type="RuleBase" id="RU362068"/>
    </source>
</evidence>
<feature type="domain" description="Ketopantoate reductase C-terminal" evidence="12">
    <location>
        <begin position="187"/>
        <end position="307"/>
    </location>
</feature>
<dbReference type="RefSeq" id="WP_034372602.1">
    <property type="nucleotide sequence ID" value="NZ_AWOR01000063.1"/>
</dbReference>
<evidence type="ECO:0000256" key="4">
    <source>
        <dbReference type="ARBA" id="ARBA00019465"/>
    </source>
</evidence>
<name>A0A096FBQ3_COMTE</name>
<evidence type="ECO:0000256" key="1">
    <source>
        <dbReference type="ARBA" id="ARBA00004994"/>
    </source>
</evidence>
<protein>
    <recommendedName>
        <fullName evidence="4 10">2-dehydropantoate 2-reductase</fullName>
        <ecNumber evidence="3 10">1.1.1.169</ecNumber>
    </recommendedName>
    <alternativeName>
        <fullName evidence="8 10">Ketopantoate reductase</fullName>
    </alternativeName>
</protein>
<dbReference type="EC" id="1.1.1.169" evidence="3 10"/>
<evidence type="ECO:0000313" key="13">
    <source>
        <dbReference type="EMBL" id="KGH27173.1"/>
    </source>
</evidence>
<accession>A0A096FBQ3</accession>
<keyword evidence="6 10" id="KW-0521">NADP</keyword>
<evidence type="ECO:0000256" key="9">
    <source>
        <dbReference type="ARBA" id="ARBA00048793"/>
    </source>
</evidence>
<dbReference type="PANTHER" id="PTHR43765:SF2">
    <property type="entry name" value="2-DEHYDROPANTOATE 2-REDUCTASE"/>
    <property type="match status" value="1"/>
</dbReference>
<dbReference type="InterPro" id="IPR036291">
    <property type="entry name" value="NAD(P)-bd_dom_sf"/>
</dbReference>
<dbReference type="GO" id="GO:0015940">
    <property type="term" value="P:pantothenate biosynthetic process"/>
    <property type="evidence" value="ECO:0007669"/>
    <property type="project" value="UniProtKB-UniPathway"/>
</dbReference>
<comment type="pathway">
    <text evidence="1 10">Cofactor biosynthesis; (R)-pantothenate biosynthesis; (R)-pantoate from 3-methyl-2-oxobutanoate: step 2/2.</text>
</comment>
<dbReference type="InterPro" id="IPR013332">
    <property type="entry name" value="KPR_N"/>
</dbReference>
<dbReference type="AlphaFoldDB" id="A0A096FBQ3"/>
<evidence type="ECO:0000256" key="8">
    <source>
        <dbReference type="ARBA" id="ARBA00032024"/>
    </source>
</evidence>
<reference evidence="13 14" key="1">
    <citation type="submission" date="2013-09" db="EMBL/GenBank/DDBJ databases">
        <title>High correlation between genotypes and phenotypes of environmental bacteria Comamonas testosteroni strains.</title>
        <authorList>
            <person name="Liu L."/>
            <person name="Zhu W."/>
            <person name="Xia X."/>
            <person name="Xu B."/>
            <person name="Luo M."/>
            <person name="Wang G."/>
        </authorList>
    </citation>
    <scope>NUCLEOTIDE SEQUENCE [LARGE SCALE GENOMIC DNA]</scope>
    <source>
        <strain evidence="13 14">JL40</strain>
    </source>
</reference>
<evidence type="ECO:0000256" key="6">
    <source>
        <dbReference type="ARBA" id="ARBA00022857"/>
    </source>
</evidence>
<gene>
    <name evidence="13" type="ORF">P353_19010</name>
</gene>
<dbReference type="UniPathway" id="UPA00028">
    <property type="reaction ID" value="UER00004"/>
</dbReference>
<evidence type="ECO:0000256" key="5">
    <source>
        <dbReference type="ARBA" id="ARBA00022655"/>
    </source>
</evidence>
<dbReference type="Proteomes" id="UP000029553">
    <property type="component" value="Unassembled WGS sequence"/>
</dbReference>
<dbReference type="GO" id="GO:0008677">
    <property type="term" value="F:2-dehydropantoate 2-reductase activity"/>
    <property type="evidence" value="ECO:0007669"/>
    <property type="project" value="UniProtKB-EC"/>
</dbReference>
<dbReference type="GO" id="GO:0050661">
    <property type="term" value="F:NADP binding"/>
    <property type="evidence" value="ECO:0007669"/>
    <property type="project" value="TreeGrafter"/>
</dbReference>
<dbReference type="SUPFAM" id="SSF51735">
    <property type="entry name" value="NAD(P)-binding Rossmann-fold domains"/>
    <property type="match status" value="1"/>
</dbReference>
<comment type="similarity">
    <text evidence="2 10">Belongs to the ketopantoate reductase family.</text>
</comment>
<dbReference type="EMBL" id="AWOR01000063">
    <property type="protein sequence ID" value="KGH27173.1"/>
    <property type="molecule type" value="Genomic_DNA"/>
</dbReference>
<dbReference type="InterPro" id="IPR003710">
    <property type="entry name" value="ApbA"/>
</dbReference>